<keyword evidence="2" id="KW-0963">Cytoplasm</keyword>
<evidence type="ECO:0000259" key="5">
    <source>
        <dbReference type="Pfam" id="PF21289"/>
    </source>
</evidence>
<dbReference type="InterPro" id="IPR049404">
    <property type="entry name" value="EDC4_C"/>
</dbReference>
<dbReference type="GO" id="GO:0000932">
    <property type="term" value="C:P-body"/>
    <property type="evidence" value="ECO:0007669"/>
    <property type="project" value="TreeGrafter"/>
</dbReference>
<dbReference type="PANTHER" id="PTHR15598:SF5">
    <property type="entry name" value="ENHANCER OF MRNA-DECAPPING PROTEIN 4"/>
    <property type="match status" value="1"/>
</dbReference>
<accession>A0A1S4EMY7</accession>
<dbReference type="Pfam" id="PF21289">
    <property type="entry name" value="EDC4_C"/>
    <property type="match status" value="1"/>
</dbReference>
<name>A0A1S4EMY7_DIACI</name>
<dbReference type="KEGG" id="dci:108253672"/>
<dbReference type="GO" id="GO:0031087">
    <property type="term" value="P:deadenylation-independent decapping of nuclear-transcribed mRNA"/>
    <property type="evidence" value="ECO:0007669"/>
    <property type="project" value="InterPro"/>
</dbReference>
<keyword evidence="4" id="KW-0677">Repeat</keyword>
<protein>
    <submittedName>
        <fullName evidence="7">Uncharacterized protein LOC108253672</fullName>
    </submittedName>
</protein>
<evidence type="ECO:0000256" key="2">
    <source>
        <dbReference type="ARBA" id="ARBA00022490"/>
    </source>
</evidence>
<dbReference type="RefSeq" id="XP_017303545.1">
    <property type="nucleotide sequence ID" value="XM_017448056.1"/>
</dbReference>
<evidence type="ECO:0000256" key="1">
    <source>
        <dbReference type="ARBA" id="ARBA00004496"/>
    </source>
</evidence>
<proteinExistence type="predicted"/>
<evidence type="ECO:0000256" key="4">
    <source>
        <dbReference type="ARBA" id="ARBA00022737"/>
    </source>
</evidence>
<feature type="domain" description="Enhancer of mRNA-decapping protein 4 C-terminal" evidence="5">
    <location>
        <begin position="88"/>
        <end position="153"/>
    </location>
</feature>
<reference evidence="7" key="1">
    <citation type="submission" date="2025-08" db="UniProtKB">
        <authorList>
            <consortium name="RefSeq"/>
        </authorList>
    </citation>
    <scope>IDENTIFICATION</scope>
</reference>
<evidence type="ECO:0000256" key="3">
    <source>
        <dbReference type="ARBA" id="ARBA00022574"/>
    </source>
</evidence>
<organism evidence="6 7">
    <name type="scientific">Diaphorina citri</name>
    <name type="common">Asian citrus psyllid</name>
    <dbReference type="NCBI Taxonomy" id="121845"/>
    <lineage>
        <taxon>Eukaryota</taxon>
        <taxon>Metazoa</taxon>
        <taxon>Ecdysozoa</taxon>
        <taxon>Arthropoda</taxon>
        <taxon>Hexapoda</taxon>
        <taxon>Insecta</taxon>
        <taxon>Pterygota</taxon>
        <taxon>Neoptera</taxon>
        <taxon>Paraneoptera</taxon>
        <taxon>Hemiptera</taxon>
        <taxon>Sternorrhyncha</taxon>
        <taxon>Psylloidea</taxon>
        <taxon>Psyllidae</taxon>
        <taxon>Diaphorininae</taxon>
        <taxon>Diaphorina</taxon>
    </lineage>
</organism>
<keyword evidence="6" id="KW-1185">Reference proteome</keyword>
<comment type="subcellular location">
    <subcellularLocation>
        <location evidence="1">Cytoplasm</location>
    </subcellularLocation>
</comment>
<dbReference type="PANTHER" id="PTHR15598">
    <property type="entry name" value="ENHANCER OF MRNA-DECAPPING PROTEIN 4"/>
    <property type="match status" value="1"/>
</dbReference>
<dbReference type="InterPro" id="IPR044938">
    <property type="entry name" value="EDC4_C_sf"/>
</dbReference>
<sequence length="165" mass="18849">IQTLIVTQFNTSLLPALLESMTPLKNQLQTELSQKLTATDHLLKENLSKVVQSKTVLDTITNAVLQNLQMNMRECFKEYFRKSLPDYQKASHAMFKQLSETFDYIDEALGALDIQHSSTREHVPKVLLSTLTKLKSFSVAQPNHPAIKHVKKLERVIQGVLRDFE</sequence>
<keyword evidence="3" id="KW-0853">WD repeat</keyword>
<dbReference type="STRING" id="121845.A0A1S4EMY7"/>
<evidence type="ECO:0000313" key="7">
    <source>
        <dbReference type="RefSeq" id="XP_017303545.1"/>
    </source>
</evidence>
<gene>
    <name evidence="7" type="primary">LOC108253672</name>
</gene>
<dbReference type="Gene3D" id="1.10.220.100">
    <property type="entry name" value="conserved c-terminal region of ge- 1"/>
    <property type="match status" value="1"/>
</dbReference>
<dbReference type="GeneID" id="108253672"/>
<dbReference type="Proteomes" id="UP000079169">
    <property type="component" value="Unplaced"/>
</dbReference>
<evidence type="ECO:0000313" key="6">
    <source>
        <dbReference type="Proteomes" id="UP000079169"/>
    </source>
</evidence>
<feature type="non-terminal residue" evidence="7">
    <location>
        <position position="1"/>
    </location>
</feature>
<dbReference type="InterPro" id="IPR045152">
    <property type="entry name" value="EDC4-like"/>
</dbReference>
<dbReference type="PaxDb" id="121845-A0A1S4EMY7"/>
<dbReference type="AlphaFoldDB" id="A0A1S4EMY7"/>